<comment type="caution">
    <text evidence="1">The sequence shown here is derived from an EMBL/GenBank/DDBJ whole genome shotgun (WGS) entry which is preliminary data.</text>
</comment>
<proteinExistence type="predicted"/>
<accession>A0ACB9N9X8</accession>
<reference evidence="2" key="1">
    <citation type="journal article" date="2023" name="Front. Plant Sci.">
        <title>Chromosomal-level genome assembly of Melastoma candidum provides insights into trichome evolution.</title>
        <authorList>
            <person name="Zhong Y."/>
            <person name="Wu W."/>
            <person name="Sun C."/>
            <person name="Zou P."/>
            <person name="Liu Y."/>
            <person name="Dai S."/>
            <person name="Zhou R."/>
        </authorList>
    </citation>
    <scope>NUCLEOTIDE SEQUENCE [LARGE SCALE GENOMIC DNA]</scope>
</reference>
<keyword evidence="2" id="KW-1185">Reference proteome</keyword>
<sequence>MCSKGTVIRPREVRRPAPPPSSADEPVVMPSPSFLGKSYSFHVFEKPGATAEAEVKAVFRTGSVMSVPRVEIEGIRPLRENFFIMKDRMEMEREGKVAVFDKLTSGGGGPPTAREVQWMSTGRQAR</sequence>
<organism evidence="1 2">
    <name type="scientific">Melastoma candidum</name>
    <dbReference type="NCBI Taxonomy" id="119954"/>
    <lineage>
        <taxon>Eukaryota</taxon>
        <taxon>Viridiplantae</taxon>
        <taxon>Streptophyta</taxon>
        <taxon>Embryophyta</taxon>
        <taxon>Tracheophyta</taxon>
        <taxon>Spermatophyta</taxon>
        <taxon>Magnoliopsida</taxon>
        <taxon>eudicotyledons</taxon>
        <taxon>Gunneridae</taxon>
        <taxon>Pentapetalae</taxon>
        <taxon>rosids</taxon>
        <taxon>malvids</taxon>
        <taxon>Myrtales</taxon>
        <taxon>Melastomataceae</taxon>
        <taxon>Melastomatoideae</taxon>
        <taxon>Melastomateae</taxon>
        <taxon>Melastoma</taxon>
    </lineage>
</organism>
<name>A0ACB9N9X8_9MYRT</name>
<protein>
    <submittedName>
        <fullName evidence="1">Uncharacterized protein</fullName>
    </submittedName>
</protein>
<gene>
    <name evidence="1" type="ORF">MLD38_029605</name>
</gene>
<dbReference type="Proteomes" id="UP001057402">
    <property type="component" value="Chromosome 8"/>
</dbReference>
<evidence type="ECO:0000313" key="1">
    <source>
        <dbReference type="EMBL" id="KAI4331415.1"/>
    </source>
</evidence>
<dbReference type="EMBL" id="CM042887">
    <property type="protein sequence ID" value="KAI4331415.1"/>
    <property type="molecule type" value="Genomic_DNA"/>
</dbReference>
<evidence type="ECO:0000313" key="2">
    <source>
        <dbReference type="Proteomes" id="UP001057402"/>
    </source>
</evidence>